<dbReference type="EMBL" id="JAQMTI010000176">
    <property type="protein sequence ID" value="MDB9442557.1"/>
    <property type="molecule type" value="Genomic_DNA"/>
</dbReference>
<protein>
    <submittedName>
        <fullName evidence="1">Uncharacterized protein</fullName>
    </submittedName>
</protein>
<comment type="caution">
    <text evidence="1">The sequence shown here is derived from an EMBL/GenBank/DDBJ whole genome shotgun (WGS) entry which is preliminary data.</text>
</comment>
<name>A0ABT4ZT02_9CYAN</name>
<organism evidence="1 2">
    <name type="scientific">Sphaerospermopsis kisseleviana CS-549</name>
    <dbReference type="NCBI Taxonomy" id="3021783"/>
    <lineage>
        <taxon>Bacteria</taxon>
        <taxon>Bacillati</taxon>
        <taxon>Cyanobacteriota</taxon>
        <taxon>Cyanophyceae</taxon>
        <taxon>Nostocales</taxon>
        <taxon>Aphanizomenonaceae</taxon>
        <taxon>Sphaerospermopsis</taxon>
        <taxon>Sphaerospermopsis kisseleviana</taxon>
    </lineage>
</organism>
<evidence type="ECO:0000313" key="2">
    <source>
        <dbReference type="Proteomes" id="UP001211711"/>
    </source>
</evidence>
<proteinExistence type="predicted"/>
<sequence length="81" mass="9503">MKRLLIVYYSHYGDVNRATQSFTKCLNIPEIEIHWECIKPKADYPYPYKIVASHLLATFSHKLSQVYRGIKNEFAENAILL</sequence>
<accession>A0ABT4ZT02</accession>
<keyword evidence="2" id="KW-1185">Reference proteome</keyword>
<gene>
    <name evidence="1" type="ORF">PN497_14470</name>
</gene>
<reference evidence="1 2" key="1">
    <citation type="submission" date="2023-01" db="EMBL/GenBank/DDBJ databases">
        <title>Genomes from the Australian National Cyanobacteria Reference Collection.</title>
        <authorList>
            <person name="Willis A."/>
            <person name="Lee E.M.F."/>
        </authorList>
    </citation>
    <scope>NUCLEOTIDE SEQUENCE [LARGE SCALE GENOMIC DNA]</scope>
    <source>
        <strain evidence="1 2">CS-549</strain>
    </source>
</reference>
<dbReference type="RefSeq" id="WP_096565534.1">
    <property type="nucleotide sequence ID" value="NZ_JAQMTI010000176.1"/>
</dbReference>
<evidence type="ECO:0000313" key="1">
    <source>
        <dbReference type="EMBL" id="MDB9442557.1"/>
    </source>
</evidence>
<dbReference type="Proteomes" id="UP001211711">
    <property type="component" value="Unassembled WGS sequence"/>
</dbReference>